<dbReference type="InterPro" id="IPR000644">
    <property type="entry name" value="CBS_dom"/>
</dbReference>
<dbReference type="SMART" id="SM00065">
    <property type="entry name" value="GAF"/>
    <property type="match status" value="2"/>
</dbReference>
<dbReference type="InterPro" id="IPR000700">
    <property type="entry name" value="PAS-assoc_C"/>
</dbReference>
<dbReference type="InterPro" id="IPR013656">
    <property type="entry name" value="PAS_4"/>
</dbReference>
<organism evidence="26 27">
    <name type="scientific">Thiobaca trueperi</name>
    <dbReference type="NCBI Taxonomy" id="127458"/>
    <lineage>
        <taxon>Bacteria</taxon>
        <taxon>Pseudomonadati</taxon>
        <taxon>Pseudomonadota</taxon>
        <taxon>Gammaproteobacteria</taxon>
        <taxon>Chromatiales</taxon>
        <taxon>Chromatiaceae</taxon>
        <taxon>Thiobaca</taxon>
    </lineage>
</organism>
<evidence type="ECO:0000256" key="8">
    <source>
        <dbReference type="ARBA" id="ARBA00022692"/>
    </source>
</evidence>
<dbReference type="Pfam" id="PF00512">
    <property type="entry name" value="HisKA"/>
    <property type="match status" value="1"/>
</dbReference>
<dbReference type="CDD" id="cd02205">
    <property type="entry name" value="CBS_pair_SF"/>
    <property type="match status" value="1"/>
</dbReference>
<dbReference type="SUPFAM" id="SSF52172">
    <property type="entry name" value="CheY-like"/>
    <property type="match status" value="1"/>
</dbReference>
<dbReference type="Pfam" id="PF02518">
    <property type="entry name" value="HATPase_c"/>
    <property type="match status" value="1"/>
</dbReference>
<dbReference type="OrthoDB" id="5290456at2"/>
<feature type="modified residue" description="4-aspartylphosphate" evidence="17">
    <location>
        <position position="1116"/>
    </location>
</feature>
<dbReference type="GO" id="GO:0000155">
    <property type="term" value="F:phosphorelay sensor kinase activity"/>
    <property type="evidence" value="ECO:0007669"/>
    <property type="project" value="InterPro"/>
</dbReference>
<dbReference type="InterPro" id="IPR005467">
    <property type="entry name" value="His_kinase_dom"/>
</dbReference>
<dbReference type="PROSITE" id="PS50113">
    <property type="entry name" value="PAC"/>
    <property type="match status" value="1"/>
</dbReference>
<name>A0A4R3N1Y1_9GAMM</name>
<dbReference type="Gene3D" id="1.10.287.130">
    <property type="match status" value="1"/>
</dbReference>
<evidence type="ECO:0000259" key="24">
    <source>
        <dbReference type="PROSITE" id="PS50894"/>
    </source>
</evidence>
<evidence type="ECO:0000259" key="20">
    <source>
        <dbReference type="PROSITE" id="PS50109"/>
    </source>
</evidence>
<keyword evidence="15" id="KW-0131">Cell cycle</keyword>
<dbReference type="PRINTS" id="PR00344">
    <property type="entry name" value="BCTRLSENSOR"/>
</dbReference>
<keyword evidence="18" id="KW-0129">CBS domain</keyword>
<dbReference type="InterPro" id="IPR036890">
    <property type="entry name" value="HATPase_C_sf"/>
</dbReference>
<dbReference type="InterPro" id="IPR003594">
    <property type="entry name" value="HATPase_dom"/>
</dbReference>
<dbReference type="Gene3D" id="3.10.580.10">
    <property type="entry name" value="CBS-domain"/>
    <property type="match status" value="2"/>
</dbReference>
<evidence type="ECO:0000259" key="22">
    <source>
        <dbReference type="PROSITE" id="PS50112"/>
    </source>
</evidence>
<dbReference type="InterPro" id="IPR008207">
    <property type="entry name" value="Sig_transdc_His_kin_Hpt_dom"/>
</dbReference>
<dbReference type="Gene3D" id="3.30.450.20">
    <property type="entry name" value="PAS domain"/>
    <property type="match status" value="1"/>
</dbReference>
<keyword evidence="12" id="KW-1133">Transmembrane helix</keyword>
<reference evidence="26 27" key="1">
    <citation type="submission" date="2019-03" db="EMBL/GenBank/DDBJ databases">
        <title>Genomic Encyclopedia of Type Strains, Phase IV (KMG-IV): sequencing the most valuable type-strain genomes for metagenomic binning, comparative biology and taxonomic classification.</title>
        <authorList>
            <person name="Goeker M."/>
        </authorList>
    </citation>
    <scope>NUCLEOTIDE SEQUENCE [LARGE SCALE GENOMIC DNA]</scope>
    <source>
        <strain evidence="26 27">DSM 13587</strain>
    </source>
</reference>
<evidence type="ECO:0000256" key="12">
    <source>
        <dbReference type="ARBA" id="ARBA00022989"/>
    </source>
</evidence>
<keyword evidence="11" id="KW-0067">ATP-binding</keyword>
<evidence type="ECO:0000256" key="11">
    <source>
        <dbReference type="ARBA" id="ARBA00022840"/>
    </source>
</evidence>
<dbReference type="InterPro" id="IPR003661">
    <property type="entry name" value="HisK_dim/P_dom"/>
</dbReference>
<dbReference type="GO" id="GO:0005886">
    <property type="term" value="C:plasma membrane"/>
    <property type="evidence" value="ECO:0007669"/>
    <property type="project" value="UniProtKB-SubCell"/>
</dbReference>
<dbReference type="InterPro" id="IPR036641">
    <property type="entry name" value="HPT_dom_sf"/>
</dbReference>
<keyword evidence="10" id="KW-0418">Kinase</keyword>
<comment type="catalytic activity">
    <reaction evidence="1">
        <text>ATP + protein L-histidine = ADP + protein N-phospho-L-histidine.</text>
        <dbReference type="EC" id="2.7.13.3"/>
    </reaction>
</comment>
<evidence type="ECO:0000256" key="3">
    <source>
        <dbReference type="ARBA" id="ARBA00012438"/>
    </source>
</evidence>
<feature type="domain" description="HPt" evidence="24">
    <location>
        <begin position="1228"/>
        <end position="1322"/>
    </location>
</feature>
<evidence type="ECO:0000256" key="13">
    <source>
        <dbReference type="ARBA" id="ARBA00023012"/>
    </source>
</evidence>
<feature type="domain" description="CBS" evidence="25">
    <location>
        <begin position="141"/>
        <end position="196"/>
    </location>
</feature>
<keyword evidence="6 17" id="KW-0597">Phosphoprotein</keyword>
<feature type="domain" description="CBS" evidence="25">
    <location>
        <begin position="207"/>
        <end position="265"/>
    </location>
</feature>
<feature type="domain" description="Response regulatory" evidence="21">
    <location>
        <begin position="1067"/>
        <end position="1183"/>
    </location>
</feature>
<comment type="caution">
    <text evidence="26">The sequence shown here is derived from an EMBL/GenBank/DDBJ whole genome shotgun (WGS) entry which is preliminary data.</text>
</comment>
<evidence type="ECO:0000313" key="27">
    <source>
        <dbReference type="Proteomes" id="UP000295717"/>
    </source>
</evidence>
<dbReference type="PROSITE" id="PS51371">
    <property type="entry name" value="CBS"/>
    <property type="match status" value="4"/>
</dbReference>
<evidence type="ECO:0000313" key="26">
    <source>
        <dbReference type="EMBL" id="TCT23070.1"/>
    </source>
</evidence>
<keyword evidence="19" id="KW-0175">Coiled coil</keyword>
<dbReference type="SMART" id="SM00387">
    <property type="entry name" value="HATPase_c"/>
    <property type="match status" value="1"/>
</dbReference>
<dbReference type="SMART" id="SM00116">
    <property type="entry name" value="CBS"/>
    <property type="match status" value="4"/>
</dbReference>
<dbReference type="Gene3D" id="3.40.50.2300">
    <property type="match status" value="1"/>
</dbReference>
<dbReference type="PROSITE" id="PS50110">
    <property type="entry name" value="RESPONSE_REGULATORY"/>
    <property type="match status" value="1"/>
</dbReference>
<dbReference type="PANTHER" id="PTHR43047:SF64">
    <property type="entry name" value="HISTIDINE KINASE CONTAINING CHEY-HOMOLOGOUS RECEIVER DOMAIN AND PAS DOMAIN-RELATED"/>
    <property type="match status" value="1"/>
</dbReference>
<protein>
    <recommendedName>
        <fullName evidence="3">histidine kinase</fullName>
        <ecNumber evidence="3">2.7.13.3</ecNumber>
    </recommendedName>
</protein>
<keyword evidence="27" id="KW-1185">Reference proteome</keyword>
<keyword evidence="7" id="KW-0808">Transferase</keyword>
<dbReference type="Pfam" id="PF13185">
    <property type="entry name" value="GAF_2"/>
    <property type="match status" value="2"/>
</dbReference>
<feature type="modified residue" description="Phosphohistidine" evidence="16">
    <location>
        <position position="1267"/>
    </location>
</feature>
<keyword evidence="8" id="KW-0812">Transmembrane</keyword>
<dbReference type="SUPFAM" id="SSF55874">
    <property type="entry name" value="ATPase domain of HSP90 chaperone/DNA topoisomerase II/histidine kinase"/>
    <property type="match status" value="1"/>
</dbReference>
<dbReference type="PROSITE" id="PS50109">
    <property type="entry name" value="HIS_KIN"/>
    <property type="match status" value="1"/>
</dbReference>
<dbReference type="SMART" id="SM00091">
    <property type="entry name" value="PAS"/>
    <property type="match status" value="1"/>
</dbReference>
<evidence type="ECO:0000256" key="16">
    <source>
        <dbReference type="PROSITE-ProRule" id="PRU00110"/>
    </source>
</evidence>
<dbReference type="CDD" id="cd17546">
    <property type="entry name" value="REC_hyHK_CKI1_RcsC-like"/>
    <property type="match status" value="1"/>
</dbReference>
<evidence type="ECO:0000259" key="23">
    <source>
        <dbReference type="PROSITE" id="PS50113"/>
    </source>
</evidence>
<dbReference type="Pfam" id="PF00571">
    <property type="entry name" value="CBS"/>
    <property type="match status" value="4"/>
</dbReference>
<dbReference type="PANTHER" id="PTHR43047">
    <property type="entry name" value="TWO-COMPONENT HISTIDINE PROTEIN KINASE"/>
    <property type="match status" value="1"/>
</dbReference>
<dbReference type="EMBL" id="SMAO01000002">
    <property type="protein sequence ID" value="TCT23070.1"/>
    <property type="molecule type" value="Genomic_DNA"/>
</dbReference>
<dbReference type="GO" id="GO:0005524">
    <property type="term" value="F:ATP binding"/>
    <property type="evidence" value="ECO:0007669"/>
    <property type="project" value="UniProtKB-KW"/>
</dbReference>
<keyword evidence="5" id="KW-0997">Cell inner membrane</keyword>
<evidence type="ECO:0000256" key="7">
    <source>
        <dbReference type="ARBA" id="ARBA00022679"/>
    </source>
</evidence>
<dbReference type="InterPro" id="IPR036097">
    <property type="entry name" value="HisK_dim/P_sf"/>
</dbReference>
<feature type="coiled-coil region" evidence="19">
    <location>
        <begin position="270"/>
        <end position="304"/>
    </location>
</feature>
<dbReference type="Gene3D" id="3.30.450.40">
    <property type="match status" value="2"/>
</dbReference>
<dbReference type="SMART" id="SM00388">
    <property type="entry name" value="HisKA"/>
    <property type="match status" value="1"/>
</dbReference>
<dbReference type="InterPro" id="IPR035965">
    <property type="entry name" value="PAS-like_dom_sf"/>
</dbReference>
<sequence>MPPVIDLTLADIMSRVVRSVSPDCALSEAARLMAEARISSLLVMDGTTPVGILTERDLLRLLHDRADPETAIAEAMSTPVITASAMLDFATAYRLSLNQQVRHLVAVDGAGLVVGIVSETDFRRHLGARFLEQIDDLKSVMERERPFLAPDTPLADALGLMLRQRASYALVVEDQRPLGILTERDLPRLLVDGFGSRTDRTRLREVMHAPVRTVSQHLPVPEAAHLMQEQRLRHLAVVDDAGRVLGVVTRHNLMERISANLTREEIWCQTEALAAEKDQAERQLRQAEARIERLTQLYASLSQCNQAIVRATGEDELLQQICRNAVTFGGMVLAWVGYIDPATGQIRPRVCFGSGSDSLADLEISLNEEGSYAQDPIGVAIRTGQPDWCQDILQDPVMAFWHASAARYGWGAKAVFPLFRRSQVIGVFCLYAAAPGSFDADARWLLQTMATDLSYALDHYVLVAEHRHQEDEIRATKDRLQAVMDAVPDLIWVKDLQGVYLACNRMFERLYGAPEAAILGRTDYDFVDRELADFFRTHDRKALDQGGVSVNEEWLTFAENGYHGLFETIKTPVRDATGEPIGVLGIARDITETKSAMIELDQHRHHLEDLVSSRTIELEVANRLLHRSDLRLKKLFELSQLAPDLDERELLQQGIDMAVALTGSAVGYLHFLDENQETIQLCAWSRSTLEVCAAQTDSRHYPVSEAGVWAEMARTGQPAIHNDYARVGGRRGLPDGHTPIVRHLGVPLSDGGRIRMLMGVGNKTSDYDESDVQQMQLIADGLWRILMRRRAELALAEARDAAEVASRAKSAFLANMSHEIRTPMNAIIGLSHLLEREITAPKPREQIARIGEAAQHLLSIINDILDLSKIEAGQLSLDETEFSPRQLIDHTLSLLGERAAAKGLILTGVMDPEVPPRLRGDSLRLGQILLNFVGNAIKFSAAGEIRIRAGLSGKDGQRVRLRLEVRDQGIGLTPEQRARLFQPFVQADSSTTRRYGGTGLGLVICKRLVSLMAGEVGVESTFGEGSTFWVSVPLAPVTSGSSATASGARPGAASPGRFLAHHYTGTQLLLVEDDPINQEVALELLSAVGLLVDVADDGQQAVARVRDGDHALVLMDIQMPVMDGLTATRAIRQLPGRADLPILAMTANAFDEDRLRCLEAGMNDHIGKPVQPDLLYAALLRWLPPISGPLPVAGPESSPDHPDALLTAALATMQGVDVARGLQAVGDNPASYVRLLRLFIEGHGDDAATLRQHLASGAFDDLRRLAHTLKGIAATLGADSLRQSALNLEQSLSEPLSTPELETCISEMAAQLDQFLTQIQSIPAIQSSFAPASAPPVSPEDWTRARPVLAELESLLAADDTRALDFWMNAGERIQMVLGAQAARLEAEIRRFDYDEALQTLRMAFKTLNP</sequence>
<dbReference type="SUPFAM" id="SSF54631">
    <property type="entry name" value="CBS-domain pair"/>
    <property type="match status" value="2"/>
</dbReference>
<dbReference type="InterPro" id="IPR004358">
    <property type="entry name" value="Sig_transdc_His_kin-like_C"/>
</dbReference>
<evidence type="ECO:0000259" key="21">
    <source>
        <dbReference type="PROSITE" id="PS50110"/>
    </source>
</evidence>
<dbReference type="PROSITE" id="PS50112">
    <property type="entry name" value="PAS"/>
    <property type="match status" value="1"/>
</dbReference>
<dbReference type="FunFam" id="3.30.565.10:FF:000010">
    <property type="entry name" value="Sensor histidine kinase RcsC"/>
    <property type="match status" value="1"/>
</dbReference>
<evidence type="ECO:0000256" key="15">
    <source>
        <dbReference type="ARBA" id="ARBA00023306"/>
    </source>
</evidence>
<dbReference type="InterPro" id="IPR029016">
    <property type="entry name" value="GAF-like_dom_sf"/>
</dbReference>
<dbReference type="SUPFAM" id="SSF47384">
    <property type="entry name" value="Homodimeric domain of signal transducing histidine kinase"/>
    <property type="match status" value="1"/>
</dbReference>
<evidence type="ECO:0000256" key="9">
    <source>
        <dbReference type="ARBA" id="ARBA00022741"/>
    </source>
</evidence>
<dbReference type="SMART" id="SM00073">
    <property type="entry name" value="HPT"/>
    <property type="match status" value="1"/>
</dbReference>
<dbReference type="InterPro" id="IPR003018">
    <property type="entry name" value="GAF"/>
</dbReference>
<keyword evidence="14" id="KW-0472">Membrane</keyword>
<dbReference type="CDD" id="cd00088">
    <property type="entry name" value="HPT"/>
    <property type="match status" value="1"/>
</dbReference>
<dbReference type="SUPFAM" id="SSF55785">
    <property type="entry name" value="PYP-like sensor domain (PAS domain)"/>
    <property type="match status" value="1"/>
</dbReference>
<evidence type="ECO:0000256" key="4">
    <source>
        <dbReference type="ARBA" id="ARBA00022475"/>
    </source>
</evidence>
<dbReference type="NCBIfam" id="TIGR00229">
    <property type="entry name" value="sensory_box"/>
    <property type="match status" value="1"/>
</dbReference>
<keyword evidence="4" id="KW-1003">Cell membrane</keyword>
<evidence type="ECO:0000256" key="17">
    <source>
        <dbReference type="PROSITE-ProRule" id="PRU00169"/>
    </source>
</evidence>
<dbReference type="SUPFAM" id="SSF55781">
    <property type="entry name" value="GAF domain-like"/>
    <property type="match status" value="2"/>
</dbReference>
<evidence type="ECO:0000256" key="1">
    <source>
        <dbReference type="ARBA" id="ARBA00000085"/>
    </source>
</evidence>
<evidence type="ECO:0000256" key="2">
    <source>
        <dbReference type="ARBA" id="ARBA00004429"/>
    </source>
</evidence>
<feature type="domain" description="PAC" evidence="23">
    <location>
        <begin position="550"/>
        <end position="602"/>
    </location>
</feature>
<evidence type="ECO:0000256" key="5">
    <source>
        <dbReference type="ARBA" id="ARBA00022519"/>
    </source>
</evidence>
<dbReference type="EC" id="2.7.13.3" evidence="3"/>
<keyword evidence="9" id="KW-0547">Nucleotide-binding</keyword>
<dbReference type="CDD" id="cd16922">
    <property type="entry name" value="HATPase_EvgS-ArcB-TorS-like"/>
    <property type="match status" value="1"/>
</dbReference>
<dbReference type="Gene3D" id="1.20.120.160">
    <property type="entry name" value="HPT domain"/>
    <property type="match status" value="1"/>
</dbReference>
<dbReference type="SMART" id="SM00448">
    <property type="entry name" value="REC"/>
    <property type="match status" value="1"/>
</dbReference>
<keyword evidence="13" id="KW-0902">Two-component regulatory system</keyword>
<dbReference type="InterPro" id="IPR001789">
    <property type="entry name" value="Sig_transdc_resp-reg_receiver"/>
</dbReference>
<accession>A0A4R3N1Y1</accession>
<evidence type="ECO:0000256" key="6">
    <source>
        <dbReference type="ARBA" id="ARBA00022553"/>
    </source>
</evidence>
<dbReference type="CDD" id="cd00130">
    <property type="entry name" value="PAS"/>
    <property type="match status" value="1"/>
</dbReference>
<dbReference type="PROSITE" id="PS50894">
    <property type="entry name" value="HPT"/>
    <property type="match status" value="1"/>
</dbReference>
<dbReference type="RefSeq" id="WP_132976179.1">
    <property type="nucleotide sequence ID" value="NZ_SMAO01000002.1"/>
</dbReference>
<evidence type="ECO:0000256" key="14">
    <source>
        <dbReference type="ARBA" id="ARBA00023136"/>
    </source>
</evidence>
<evidence type="ECO:0000256" key="19">
    <source>
        <dbReference type="SAM" id="Coils"/>
    </source>
</evidence>
<dbReference type="CDD" id="cd00082">
    <property type="entry name" value="HisKA"/>
    <property type="match status" value="1"/>
</dbReference>
<proteinExistence type="predicted"/>
<dbReference type="Pfam" id="PF00072">
    <property type="entry name" value="Response_reg"/>
    <property type="match status" value="1"/>
</dbReference>
<feature type="domain" description="PAS" evidence="22">
    <location>
        <begin position="476"/>
        <end position="546"/>
    </location>
</feature>
<feature type="domain" description="CBS" evidence="25">
    <location>
        <begin position="13"/>
        <end position="69"/>
    </location>
</feature>
<dbReference type="InterPro" id="IPR000014">
    <property type="entry name" value="PAS"/>
</dbReference>
<feature type="domain" description="Histidine kinase" evidence="20">
    <location>
        <begin position="815"/>
        <end position="1036"/>
    </location>
</feature>
<evidence type="ECO:0000256" key="10">
    <source>
        <dbReference type="ARBA" id="ARBA00022777"/>
    </source>
</evidence>
<dbReference type="InterPro" id="IPR046342">
    <property type="entry name" value="CBS_dom_sf"/>
</dbReference>
<dbReference type="Proteomes" id="UP000295717">
    <property type="component" value="Unassembled WGS sequence"/>
</dbReference>
<gene>
    <name evidence="26" type="ORF">EDC35_102407</name>
</gene>
<dbReference type="SUPFAM" id="SSF47226">
    <property type="entry name" value="Histidine-containing phosphotransfer domain, HPT domain"/>
    <property type="match status" value="1"/>
</dbReference>
<evidence type="ECO:0000259" key="25">
    <source>
        <dbReference type="PROSITE" id="PS51371"/>
    </source>
</evidence>
<dbReference type="InterPro" id="IPR011006">
    <property type="entry name" value="CheY-like_superfamily"/>
</dbReference>
<dbReference type="Gene3D" id="3.30.565.10">
    <property type="entry name" value="Histidine kinase-like ATPase, C-terminal domain"/>
    <property type="match status" value="1"/>
</dbReference>
<dbReference type="Pfam" id="PF01627">
    <property type="entry name" value="Hpt"/>
    <property type="match status" value="1"/>
</dbReference>
<dbReference type="Pfam" id="PF08448">
    <property type="entry name" value="PAS_4"/>
    <property type="match status" value="1"/>
</dbReference>
<dbReference type="FunFam" id="1.10.287.130:FF:000038">
    <property type="entry name" value="Sensory transduction histidine kinase"/>
    <property type="match status" value="1"/>
</dbReference>
<feature type="domain" description="CBS" evidence="25">
    <location>
        <begin position="76"/>
        <end position="137"/>
    </location>
</feature>
<evidence type="ECO:0000256" key="18">
    <source>
        <dbReference type="PROSITE-ProRule" id="PRU00703"/>
    </source>
</evidence>
<comment type="subcellular location">
    <subcellularLocation>
        <location evidence="2">Cell inner membrane</location>
        <topology evidence="2">Multi-pass membrane protein</topology>
    </subcellularLocation>
</comment>